<evidence type="ECO:0000256" key="1">
    <source>
        <dbReference type="SAM" id="MobiDB-lite"/>
    </source>
</evidence>
<name>A0A239CKX5_9SPHN</name>
<reference evidence="4" key="1">
    <citation type="submission" date="2017-06" db="EMBL/GenBank/DDBJ databases">
        <authorList>
            <person name="Varghese N."/>
            <person name="Submissions S."/>
        </authorList>
    </citation>
    <scope>NUCLEOTIDE SEQUENCE [LARGE SCALE GENOMIC DNA]</scope>
    <source>
        <strain evidence="4">LNB2</strain>
    </source>
</reference>
<protein>
    <submittedName>
        <fullName evidence="3">Ogr/Delta-like zinc finger</fullName>
    </submittedName>
</protein>
<gene>
    <name evidence="3" type="ORF">SAMN06295912_102274</name>
</gene>
<accession>A0A239CKX5</accession>
<sequence>MKRKRGAMIPCPHCHGPGSVRTSEQITPLAREARIVCETEECGHIFVVQIEILRTIAPSLTPDPNVTIPGGNQDRRRARTAPGNDNLPRPANDDADPPESARRLT</sequence>
<organism evidence="3 4">
    <name type="scientific">Edaphosphingomonas laterariae</name>
    <dbReference type="NCBI Taxonomy" id="861865"/>
    <lineage>
        <taxon>Bacteria</taxon>
        <taxon>Pseudomonadati</taxon>
        <taxon>Pseudomonadota</taxon>
        <taxon>Alphaproteobacteria</taxon>
        <taxon>Sphingomonadales</taxon>
        <taxon>Rhizorhabdaceae</taxon>
        <taxon>Edaphosphingomonas</taxon>
    </lineage>
</organism>
<evidence type="ECO:0000313" key="4">
    <source>
        <dbReference type="Proteomes" id="UP000198281"/>
    </source>
</evidence>
<keyword evidence="4" id="KW-1185">Reference proteome</keyword>
<dbReference type="Proteomes" id="UP000198281">
    <property type="component" value="Unassembled WGS sequence"/>
</dbReference>
<evidence type="ECO:0000313" key="3">
    <source>
        <dbReference type="EMBL" id="SNS20896.1"/>
    </source>
</evidence>
<proteinExistence type="predicted"/>
<evidence type="ECO:0000259" key="2">
    <source>
        <dbReference type="Pfam" id="PF04606"/>
    </source>
</evidence>
<dbReference type="AlphaFoldDB" id="A0A239CKX5"/>
<dbReference type="OrthoDB" id="7510608at2"/>
<feature type="region of interest" description="Disordered" evidence="1">
    <location>
        <begin position="59"/>
        <end position="105"/>
    </location>
</feature>
<feature type="domain" description="Zinc finger Ogr/Delta-type" evidence="2">
    <location>
        <begin position="11"/>
        <end position="56"/>
    </location>
</feature>
<dbReference type="Pfam" id="PF04606">
    <property type="entry name" value="Ogr_Delta"/>
    <property type="match status" value="1"/>
</dbReference>
<dbReference type="InterPro" id="IPR007684">
    <property type="entry name" value="Znf_Ogr/Delta"/>
</dbReference>
<dbReference type="EMBL" id="FZOS01000002">
    <property type="protein sequence ID" value="SNS20896.1"/>
    <property type="molecule type" value="Genomic_DNA"/>
</dbReference>